<sequence>MSKNAFAALIARNRAAAAQQTTPSASAPSSADEVTGTSTSIPPDVESMIAQLIEDDDAPRSTLMAPPNRERLEGPHPVTIITHEDPVEYTYGQLGQGNMPTASSADTEAVAVREEPTDEAAHDGLEGHTRLFVLDDAGSSQMNRILSGVVGTVDSDGRFAIHPDYKQLSYLFTLADTGQLPVFDDQVDHSALVPVNLPAAAVPALLASMVANVSKRWSSLYESVMGGSAASAVGLGRAMLQQERSNTERAVATYLSQSGMNQWIVPIIYEASIFEEDPSLRPQTHQGLMASAVGPHNIQVRSDPQPWQVQYARAEQGVEQVAGGGAPGWAGHQGALSLVLEGELTVYAPSAAVAVQVGKALVDLHGRARNLSELPVRPDTVLRIELEAPSSDEVDGYRYH</sequence>
<reference evidence="2 3" key="1">
    <citation type="submission" date="2023-06" db="EMBL/GenBank/DDBJ databases">
        <title>Pelomonas sp. APW6 16S ribosomal RNA gene genome sequencing and assembly.</title>
        <authorList>
            <person name="Woo H."/>
        </authorList>
    </citation>
    <scope>NUCLEOTIDE SEQUENCE [LARGE SCALE GENOMIC DNA]</scope>
    <source>
        <strain evidence="2 3">APW6</strain>
    </source>
</reference>
<feature type="region of interest" description="Disordered" evidence="1">
    <location>
        <begin position="13"/>
        <end position="43"/>
    </location>
</feature>
<dbReference type="Proteomes" id="UP001238603">
    <property type="component" value="Unassembled WGS sequence"/>
</dbReference>
<keyword evidence="3" id="KW-1185">Reference proteome</keyword>
<proteinExistence type="predicted"/>
<dbReference type="EMBL" id="JASVDS010000008">
    <property type="protein sequence ID" value="MDL5034338.1"/>
    <property type="molecule type" value="Genomic_DNA"/>
</dbReference>
<evidence type="ECO:0000256" key="1">
    <source>
        <dbReference type="SAM" id="MobiDB-lite"/>
    </source>
</evidence>
<name>A0ABT7LND0_9BURK</name>
<organism evidence="2 3">
    <name type="scientific">Roseateles subflavus</name>
    <dbReference type="NCBI Taxonomy" id="3053353"/>
    <lineage>
        <taxon>Bacteria</taxon>
        <taxon>Pseudomonadati</taxon>
        <taxon>Pseudomonadota</taxon>
        <taxon>Betaproteobacteria</taxon>
        <taxon>Burkholderiales</taxon>
        <taxon>Sphaerotilaceae</taxon>
        <taxon>Roseateles</taxon>
    </lineage>
</organism>
<evidence type="ECO:0000313" key="3">
    <source>
        <dbReference type="Proteomes" id="UP001238603"/>
    </source>
</evidence>
<gene>
    <name evidence="2" type="ORF">QRD43_20720</name>
</gene>
<evidence type="ECO:0000313" key="2">
    <source>
        <dbReference type="EMBL" id="MDL5034338.1"/>
    </source>
</evidence>
<accession>A0ABT7LND0</accession>
<comment type="caution">
    <text evidence="2">The sequence shown here is derived from an EMBL/GenBank/DDBJ whole genome shotgun (WGS) entry which is preliminary data.</text>
</comment>
<protein>
    <submittedName>
        <fullName evidence="2">Uncharacterized protein</fullName>
    </submittedName>
</protein>
<dbReference type="RefSeq" id="WP_285984414.1">
    <property type="nucleotide sequence ID" value="NZ_JASVDS010000008.1"/>
</dbReference>
<feature type="compositionally biased region" description="Low complexity" evidence="1">
    <location>
        <begin position="13"/>
        <end position="31"/>
    </location>
</feature>